<evidence type="ECO:0000313" key="7">
    <source>
        <dbReference type="Proteomes" id="UP001623290"/>
    </source>
</evidence>
<keyword evidence="7" id="KW-1185">Reference proteome</keyword>
<keyword evidence="3 4" id="KW-0732">Signal</keyword>
<feature type="signal peptide" evidence="4">
    <location>
        <begin position="1"/>
        <end position="34"/>
    </location>
</feature>
<dbReference type="RefSeq" id="WP_330628300.1">
    <property type="nucleotide sequence ID" value="NZ_CP135446.1"/>
</dbReference>
<feature type="chain" id="PRO_5046056228" evidence="4">
    <location>
        <begin position="35"/>
        <end position="337"/>
    </location>
</feature>
<dbReference type="EMBL" id="CP135446">
    <property type="protein sequence ID" value="WRY35975.1"/>
    <property type="molecule type" value="Genomic_DNA"/>
</dbReference>
<evidence type="ECO:0000256" key="2">
    <source>
        <dbReference type="ARBA" id="ARBA00007639"/>
    </source>
</evidence>
<comment type="subcellular location">
    <subcellularLocation>
        <location evidence="1">Cell envelope</location>
    </subcellularLocation>
</comment>
<organism evidence="6 7">
    <name type="scientific">Thioclava litoralis</name>
    <dbReference type="NCBI Taxonomy" id="3076557"/>
    <lineage>
        <taxon>Bacteria</taxon>
        <taxon>Pseudomonadati</taxon>
        <taxon>Pseudomonadota</taxon>
        <taxon>Alphaproteobacteria</taxon>
        <taxon>Rhodobacterales</taxon>
        <taxon>Paracoccaceae</taxon>
        <taxon>Thioclava</taxon>
    </lineage>
</organism>
<protein>
    <submittedName>
        <fullName evidence="6">Substrate-binding domain-containing protein</fullName>
    </submittedName>
</protein>
<dbReference type="Proteomes" id="UP001623290">
    <property type="component" value="Plasmid unnamed3"/>
</dbReference>
<evidence type="ECO:0000313" key="6">
    <source>
        <dbReference type="EMBL" id="WRY35975.1"/>
    </source>
</evidence>
<dbReference type="InterPro" id="IPR006311">
    <property type="entry name" value="TAT_signal"/>
</dbReference>
<dbReference type="PANTHER" id="PTHR46847">
    <property type="entry name" value="D-ALLOSE-BINDING PERIPLASMIC PROTEIN-RELATED"/>
    <property type="match status" value="1"/>
</dbReference>
<dbReference type="InterPro" id="IPR028082">
    <property type="entry name" value="Peripla_BP_I"/>
</dbReference>
<evidence type="ECO:0000259" key="5">
    <source>
        <dbReference type="Pfam" id="PF13407"/>
    </source>
</evidence>
<dbReference type="InterPro" id="IPR025997">
    <property type="entry name" value="SBP_2_dom"/>
</dbReference>
<dbReference type="Gene3D" id="3.40.50.2300">
    <property type="match status" value="2"/>
</dbReference>
<dbReference type="Pfam" id="PF13407">
    <property type="entry name" value="Peripla_BP_4"/>
    <property type="match status" value="1"/>
</dbReference>
<geneLocation type="plasmid" evidence="6 7">
    <name>unnamed3</name>
</geneLocation>
<dbReference type="PANTHER" id="PTHR46847:SF1">
    <property type="entry name" value="D-ALLOSE-BINDING PERIPLASMIC PROTEIN-RELATED"/>
    <property type="match status" value="1"/>
</dbReference>
<evidence type="ECO:0000256" key="3">
    <source>
        <dbReference type="ARBA" id="ARBA00022729"/>
    </source>
</evidence>
<dbReference type="SUPFAM" id="SSF53822">
    <property type="entry name" value="Periplasmic binding protein-like I"/>
    <property type="match status" value="1"/>
</dbReference>
<accession>A0ABZ1E4L8</accession>
<sequence length="337" mass="34811">MGYIINRRNGLGMATALGLLGLLGGLLGGLPAQAQDTPAPDAQGKTVIASIVFMGDQFMTSMQSGIRDVAKAHGAEVLELNIDGDITKEAQAIDTYISRGVDAILIAPVSATNSAAALARAKAKGITIVALNGGLADPDLADATFATEDRELGTHTGEAAAAFIKDRMGGRAKIGILAFSSLLPEQSAARVGGFRDTVTKGTQIDILGTQDAWMPEKAVQVATDMLTAHPDINLLFAANEGGTVGAMQAVRNAGRMGKVYVFGIDGSEQLARGLMASDDVLQATTAQSGQAMGRAGAEAAFALMDATGQVAKMNKVPVVPLQRGQKDAIMRYVATLR</sequence>
<feature type="domain" description="Periplasmic binding protein" evidence="5">
    <location>
        <begin position="53"/>
        <end position="305"/>
    </location>
</feature>
<evidence type="ECO:0000256" key="1">
    <source>
        <dbReference type="ARBA" id="ARBA00004196"/>
    </source>
</evidence>
<reference evidence="6 7" key="1">
    <citation type="submission" date="2023-09" db="EMBL/GenBank/DDBJ databases">
        <title>Thioclava shenzhenensis sp. nov., a multidrug resistant bacteria-antagonizing species isolated from coastal seawater.</title>
        <authorList>
            <person name="Long M."/>
        </authorList>
    </citation>
    <scope>NUCLEOTIDE SEQUENCE [LARGE SCALE GENOMIC DNA]</scope>
    <source>
        <strain evidence="6 7">FTW29</strain>
        <plasmid evidence="6 7">unnamed3</plasmid>
    </source>
</reference>
<keyword evidence="6" id="KW-0614">Plasmid</keyword>
<evidence type="ECO:0000256" key="4">
    <source>
        <dbReference type="SAM" id="SignalP"/>
    </source>
</evidence>
<dbReference type="PROSITE" id="PS51318">
    <property type="entry name" value="TAT"/>
    <property type="match status" value="1"/>
</dbReference>
<comment type="similarity">
    <text evidence="2">Belongs to the bacterial solute-binding protein 2 family.</text>
</comment>
<gene>
    <name evidence="6" type="ORF">RPE78_18010</name>
</gene>
<proteinExistence type="inferred from homology"/>
<name>A0ABZ1E4L8_9RHOB</name>